<protein>
    <submittedName>
        <fullName evidence="5">GntR family transcriptional regulator</fullName>
    </submittedName>
</protein>
<dbReference type="RefSeq" id="WP_154541538.1">
    <property type="nucleotide sequence ID" value="NZ_JAXDSU010000034.1"/>
</dbReference>
<dbReference type="SUPFAM" id="SSF46785">
    <property type="entry name" value="Winged helix' DNA-binding domain"/>
    <property type="match status" value="1"/>
</dbReference>
<evidence type="ECO:0000313" key="6">
    <source>
        <dbReference type="Proteomes" id="UP000441925"/>
    </source>
</evidence>
<dbReference type="GO" id="GO:0003700">
    <property type="term" value="F:DNA-binding transcription factor activity"/>
    <property type="evidence" value="ECO:0007669"/>
    <property type="project" value="InterPro"/>
</dbReference>
<dbReference type="PANTHER" id="PTHR44846">
    <property type="entry name" value="MANNOSYL-D-GLYCERATE TRANSPORT/METABOLISM SYSTEM REPRESSOR MNGR-RELATED"/>
    <property type="match status" value="1"/>
</dbReference>
<dbReference type="CDD" id="cd07377">
    <property type="entry name" value="WHTH_GntR"/>
    <property type="match status" value="1"/>
</dbReference>
<reference evidence="5 6" key="1">
    <citation type="submission" date="2019-08" db="EMBL/GenBank/DDBJ databases">
        <title>In-depth cultivation of the pig gut microbiome towards novel bacterial diversity and tailored functional studies.</title>
        <authorList>
            <person name="Wylensek D."/>
            <person name="Hitch T.C.A."/>
            <person name="Clavel T."/>
        </authorList>
    </citation>
    <scope>NUCLEOTIDE SEQUENCE [LARGE SCALE GENOMIC DNA]</scope>
    <source>
        <strain evidence="5 6">WCA-380-WT-2B</strain>
    </source>
</reference>
<evidence type="ECO:0000256" key="3">
    <source>
        <dbReference type="ARBA" id="ARBA00023163"/>
    </source>
</evidence>
<sequence>MATINTEDNLRNKARKYILDEIENLISRKQNKLPSEKDMANKFGISRVTLRSALSDLEREGKINRIQGKGTFVSPNYKNMKIDLFRMKTYGDIIEDLGYKQKITSIKTKIIYTPDWIKNDIFGKNGKLIISARAFYADNKIAVICLDFLPIYFKNDLEYIKSYNDSLFNFYKEKYNIRISSDSIEFHAVEPEDIKKVLDIDDKFLPNKCILLRGFEYDDKGKAVLYTMEYVDTDYIPISTIRYR</sequence>
<keyword evidence="3" id="KW-0804">Transcription</keyword>
<proteinExistence type="predicted"/>
<dbReference type="Gene3D" id="1.10.10.10">
    <property type="entry name" value="Winged helix-like DNA-binding domain superfamily/Winged helix DNA-binding domain"/>
    <property type="match status" value="1"/>
</dbReference>
<organism evidence="5 6">
    <name type="scientific">Anaerococcus porci</name>
    <dbReference type="NCBI Taxonomy" id="2652269"/>
    <lineage>
        <taxon>Bacteria</taxon>
        <taxon>Bacillati</taxon>
        <taxon>Bacillota</taxon>
        <taxon>Tissierellia</taxon>
        <taxon>Tissierellales</taxon>
        <taxon>Peptoniphilaceae</taxon>
        <taxon>Anaerococcus</taxon>
    </lineage>
</organism>
<dbReference type="EMBL" id="VULQ01000011">
    <property type="protein sequence ID" value="MSS78448.1"/>
    <property type="molecule type" value="Genomic_DNA"/>
</dbReference>
<dbReference type="InterPro" id="IPR050679">
    <property type="entry name" value="Bact_HTH_transcr_reg"/>
</dbReference>
<dbReference type="GO" id="GO:0003677">
    <property type="term" value="F:DNA binding"/>
    <property type="evidence" value="ECO:0007669"/>
    <property type="project" value="UniProtKB-KW"/>
</dbReference>
<gene>
    <name evidence="5" type="ORF">FYJ26_08565</name>
</gene>
<evidence type="ECO:0000313" key="5">
    <source>
        <dbReference type="EMBL" id="MSS78448.1"/>
    </source>
</evidence>
<dbReference type="InterPro" id="IPR036390">
    <property type="entry name" value="WH_DNA-bd_sf"/>
</dbReference>
<dbReference type="Pfam" id="PF00392">
    <property type="entry name" value="GntR"/>
    <property type="match status" value="1"/>
</dbReference>
<dbReference type="Pfam" id="PF07702">
    <property type="entry name" value="UTRA"/>
    <property type="match status" value="1"/>
</dbReference>
<keyword evidence="2" id="KW-0238">DNA-binding</keyword>
<dbReference type="InterPro" id="IPR000524">
    <property type="entry name" value="Tscrpt_reg_HTH_GntR"/>
</dbReference>
<dbReference type="Proteomes" id="UP000441925">
    <property type="component" value="Unassembled WGS sequence"/>
</dbReference>
<evidence type="ECO:0000256" key="1">
    <source>
        <dbReference type="ARBA" id="ARBA00023015"/>
    </source>
</evidence>
<evidence type="ECO:0000259" key="4">
    <source>
        <dbReference type="PROSITE" id="PS50949"/>
    </source>
</evidence>
<name>A0A6N7VG74_9FIRM</name>
<dbReference type="SUPFAM" id="SSF64288">
    <property type="entry name" value="Chorismate lyase-like"/>
    <property type="match status" value="1"/>
</dbReference>
<keyword evidence="1" id="KW-0805">Transcription regulation</keyword>
<dbReference type="InterPro" id="IPR011663">
    <property type="entry name" value="UTRA"/>
</dbReference>
<comment type="caution">
    <text evidence="5">The sequence shown here is derived from an EMBL/GenBank/DDBJ whole genome shotgun (WGS) entry which is preliminary data.</text>
</comment>
<dbReference type="PANTHER" id="PTHR44846:SF17">
    <property type="entry name" value="GNTR-FAMILY TRANSCRIPTIONAL REGULATOR"/>
    <property type="match status" value="1"/>
</dbReference>
<dbReference type="InterPro" id="IPR036388">
    <property type="entry name" value="WH-like_DNA-bd_sf"/>
</dbReference>
<dbReference type="GO" id="GO:0045892">
    <property type="term" value="P:negative regulation of DNA-templated transcription"/>
    <property type="evidence" value="ECO:0007669"/>
    <property type="project" value="TreeGrafter"/>
</dbReference>
<dbReference type="SMART" id="SM00345">
    <property type="entry name" value="HTH_GNTR"/>
    <property type="match status" value="1"/>
</dbReference>
<dbReference type="AlphaFoldDB" id="A0A6N7VG74"/>
<evidence type="ECO:0000256" key="2">
    <source>
        <dbReference type="ARBA" id="ARBA00023125"/>
    </source>
</evidence>
<keyword evidence="6" id="KW-1185">Reference proteome</keyword>
<dbReference type="InterPro" id="IPR028978">
    <property type="entry name" value="Chorismate_lyase_/UTRA_dom_sf"/>
</dbReference>
<feature type="domain" description="HTH gntR-type" evidence="4">
    <location>
        <begin position="8"/>
        <end position="76"/>
    </location>
</feature>
<dbReference type="Gene3D" id="3.40.1410.10">
    <property type="entry name" value="Chorismate lyase-like"/>
    <property type="match status" value="1"/>
</dbReference>
<dbReference type="PROSITE" id="PS50949">
    <property type="entry name" value="HTH_GNTR"/>
    <property type="match status" value="1"/>
</dbReference>
<dbReference type="PRINTS" id="PR00035">
    <property type="entry name" value="HTHGNTR"/>
</dbReference>
<accession>A0A6N7VG74</accession>